<dbReference type="Proteomes" id="UP000565262">
    <property type="component" value="Unassembled WGS sequence"/>
</dbReference>
<protein>
    <submittedName>
        <fullName evidence="1">CopG family transcriptional regulator</fullName>
    </submittedName>
</protein>
<accession>A0A839IM94</accession>
<dbReference type="InterPro" id="IPR010985">
    <property type="entry name" value="Ribbon_hlx_hlx"/>
</dbReference>
<evidence type="ECO:0000313" key="1">
    <source>
        <dbReference type="EMBL" id="MBB1486345.1"/>
    </source>
</evidence>
<dbReference type="GO" id="GO:0006355">
    <property type="term" value="P:regulation of DNA-templated transcription"/>
    <property type="evidence" value="ECO:0007669"/>
    <property type="project" value="InterPro"/>
</dbReference>
<keyword evidence="2" id="KW-1185">Reference proteome</keyword>
<dbReference type="RefSeq" id="WP_182808115.1">
    <property type="nucleotide sequence ID" value="NZ_JACJFM010000006.1"/>
</dbReference>
<reference evidence="1 2" key="1">
    <citation type="submission" date="2020-08" db="EMBL/GenBank/DDBJ databases">
        <title>Oceanospirillum sp. nov. isolated from marine sediment.</title>
        <authorList>
            <person name="Ji X."/>
        </authorList>
    </citation>
    <scope>NUCLEOTIDE SEQUENCE [LARGE SCALE GENOMIC DNA]</scope>
    <source>
        <strain evidence="1 2">D5</strain>
    </source>
</reference>
<proteinExistence type="predicted"/>
<sequence length="62" mass="7184">MSKEKSESEIEEKKKNTSLRLSNKTLKALKIKAIEEETSVQKIAEQLIEDYLAGHIKLKKRK</sequence>
<evidence type="ECO:0000313" key="2">
    <source>
        <dbReference type="Proteomes" id="UP000565262"/>
    </source>
</evidence>
<name>A0A839IM94_9GAMM</name>
<dbReference type="AlphaFoldDB" id="A0A839IM94"/>
<organism evidence="1 2">
    <name type="scientific">Oceanospirillum sediminis</name>
    <dbReference type="NCBI Taxonomy" id="2760088"/>
    <lineage>
        <taxon>Bacteria</taxon>
        <taxon>Pseudomonadati</taxon>
        <taxon>Pseudomonadota</taxon>
        <taxon>Gammaproteobacteria</taxon>
        <taxon>Oceanospirillales</taxon>
        <taxon>Oceanospirillaceae</taxon>
        <taxon>Oceanospirillum</taxon>
    </lineage>
</organism>
<gene>
    <name evidence="1" type="ORF">H4O21_06965</name>
</gene>
<dbReference type="EMBL" id="JACJFM010000006">
    <property type="protein sequence ID" value="MBB1486345.1"/>
    <property type="molecule type" value="Genomic_DNA"/>
</dbReference>
<comment type="caution">
    <text evidence="1">The sequence shown here is derived from an EMBL/GenBank/DDBJ whole genome shotgun (WGS) entry which is preliminary data.</text>
</comment>
<dbReference type="SUPFAM" id="SSF47598">
    <property type="entry name" value="Ribbon-helix-helix"/>
    <property type="match status" value="1"/>
</dbReference>